<dbReference type="Gene3D" id="3.40.1080.20">
    <property type="entry name" value="Acetyl-CoA hydrolase/transferase C-terminal domain"/>
    <property type="match status" value="1"/>
</dbReference>
<dbReference type="Gene3D" id="3.40.1080.10">
    <property type="entry name" value="Glutaconate Coenzyme A-transferase"/>
    <property type="match status" value="1"/>
</dbReference>
<dbReference type="SUPFAM" id="SSF100950">
    <property type="entry name" value="NagB/RpiA/CoA transferase-like"/>
    <property type="match status" value="2"/>
</dbReference>
<dbReference type="Gene3D" id="3.30.750.70">
    <property type="entry name" value="4-hydroxybutyrate coenzyme like domains"/>
    <property type="match status" value="1"/>
</dbReference>
<dbReference type="GO" id="GO:0006083">
    <property type="term" value="P:acetate metabolic process"/>
    <property type="evidence" value="ECO:0007669"/>
    <property type="project" value="InterPro"/>
</dbReference>
<dbReference type="KEGG" id="alq:C7Y71_009055"/>
<dbReference type="InterPro" id="IPR038460">
    <property type="entry name" value="AcetylCoA_hyd_C_sf"/>
</dbReference>
<dbReference type="NCBIfam" id="TIGR03458">
    <property type="entry name" value="YgfH_subfam"/>
    <property type="match status" value="1"/>
</dbReference>
<keyword evidence="7" id="KW-1185">Reference proteome</keyword>
<dbReference type="EMBL" id="CP033459">
    <property type="protein sequence ID" value="QFQ13146.1"/>
    <property type="molecule type" value="Genomic_DNA"/>
</dbReference>
<feature type="binding site" evidence="3">
    <location>
        <position position="378"/>
    </location>
    <ligand>
        <name>CoA</name>
        <dbReference type="ChEBI" id="CHEBI:57287"/>
    </ligand>
</feature>
<dbReference type="Pfam" id="PF02550">
    <property type="entry name" value="AcetylCoA_hydro"/>
    <property type="match status" value="1"/>
</dbReference>
<dbReference type="InterPro" id="IPR017821">
    <property type="entry name" value="Succinate_CoA_transferase"/>
</dbReference>
<dbReference type="PANTHER" id="PTHR43609">
    <property type="entry name" value="ACETYL-COA HYDROLASE"/>
    <property type="match status" value="1"/>
</dbReference>
<feature type="active site" description="5-glutamyl coenzyme A thioester intermediate" evidence="2">
    <location>
        <position position="284"/>
    </location>
</feature>
<feature type="binding site" evidence="3">
    <location>
        <begin position="258"/>
        <end position="262"/>
    </location>
    <ligand>
        <name>CoA</name>
        <dbReference type="ChEBI" id="CHEBI:57287"/>
    </ligand>
</feature>
<feature type="domain" description="Acetyl-CoA hydrolase/transferase N-terminal" evidence="4">
    <location>
        <begin position="6"/>
        <end position="210"/>
    </location>
</feature>
<evidence type="ECO:0000313" key="6">
    <source>
        <dbReference type="EMBL" id="QFQ13146.1"/>
    </source>
</evidence>
<comment type="similarity">
    <text evidence="1">Belongs to the acetyl-CoA hydrolase/transferase family.</text>
</comment>
<gene>
    <name evidence="6" type="ORF">C7Y71_009055</name>
</gene>
<sequence>MNYNVVTADEAALLIQHGDTVGFSGFTAAGCPKEVPSALARRAEELHASGQPFQIAVYSGASSGDKMDGALARANAISFRMPYQNVKDMRANINAHKTYYTDTHLSTTSQDIRYGFLPEPNVAIVEACQLTDNGEIVPTFGVGILPTICRMAKKIIVELNVAVPPAFRGIHDIVELSDPPYRREIPLYHAGDRIGRDCIKVDPKKIVAVVITEHNTEVNQFNETDEVTSAIAANVAHFLENEMKAGRIPESFLPIQSGVGNVANAILKDVGNSDYIPPFEMYTEVIQDAVVDLIKWGRIKMASGSSLTCSPQKIDEILAALDFFKKRIVLRPTEISNSPEIIRRIGIISINTALEADIFGNVNSSHVLGSRIMNGIGGSGDFTRNAYISIFTTPSTAKGELISSIVPMVSHLDHSEHSVNVIATEYGIADLRGKSPIQRAEEIIENCAHPDYKPLLHKYLRSGAKGHTPINLDTCFNFHKAYAEKGDMRLAEM</sequence>
<evidence type="ECO:0000256" key="2">
    <source>
        <dbReference type="PIRSR" id="PIRSR617821-1"/>
    </source>
</evidence>
<feature type="binding site" evidence="3">
    <location>
        <position position="374"/>
    </location>
    <ligand>
        <name>CoA</name>
        <dbReference type="ChEBI" id="CHEBI:57287"/>
    </ligand>
</feature>
<protein>
    <submittedName>
        <fullName evidence="6">Succinate CoA transferase</fullName>
    </submittedName>
</protein>
<reference evidence="6 7" key="1">
    <citation type="submission" date="2018-11" db="EMBL/GenBank/DDBJ databases">
        <authorList>
            <person name="Na S.W."/>
            <person name="Baik M."/>
        </authorList>
    </citation>
    <scope>NUCLEOTIDE SEQUENCE [LARGE SCALE GENOMIC DNA]</scope>
    <source>
        <strain evidence="6 7">E39</strain>
    </source>
</reference>
<evidence type="ECO:0000256" key="1">
    <source>
        <dbReference type="ARBA" id="ARBA00009632"/>
    </source>
</evidence>
<dbReference type="PANTHER" id="PTHR43609:SF1">
    <property type="entry name" value="ACETYL-COA HYDROLASE"/>
    <property type="match status" value="1"/>
</dbReference>
<dbReference type="GO" id="GO:0006084">
    <property type="term" value="P:acetyl-CoA metabolic process"/>
    <property type="evidence" value="ECO:0007669"/>
    <property type="project" value="InterPro"/>
</dbReference>
<accession>A0A5P8E869</accession>
<dbReference type="RefSeq" id="WP_111898177.1">
    <property type="nucleotide sequence ID" value="NZ_CP033459.1"/>
</dbReference>
<dbReference type="InterPro" id="IPR003702">
    <property type="entry name" value="ActCoA_hydro_N"/>
</dbReference>
<proteinExistence type="inferred from homology"/>
<feature type="binding site" evidence="3">
    <location>
        <position position="398"/>
    </location>
    <ligand>
        <name>CoA</name>
        <dbReference type="ChEBI" id="CHEBI:57287"/>
    </ligand>
</feature>
<dbReference type="FunFam" id="3.40.1080.20:FF:000001">
    <property type="entry name" value="Acetyl-CoA hydrolase Ach1"/>
    <property type="match status" value="1"/>
</dbReference>
<organism evidence="6 7">
    <name type="scientific">Pseudoprevotella muciniphila</name>
    <dbReference type="NCBI Taxonomy" id="2133944"/>
    <lineage>
        <taxon>Bacteria</taxon>
        <taxon>Pseudomonadati</taxon>
        <taxon>Bacteroidota</taxon>
        <taxon>Bacteroidia</taxon>
        <taxon>Bacteroidales</taxon>
        <taxon>Prevotellaceae</taxon>
        <taxon>Pseudoprevotella</taxon>
    </lineage>
</organism>
<dbReference type="Proteomes" id="UP000249375">
    <property type="component" value="Chromosome"/>
</dbReference>
<dbReference type="GO" id="GO:0008775">
    <property type="term" value="F:acetate CoA-transferase activity"/>
    <property type="evidence" value="ECO:0007669"/>
    <property type="project" value="InterPro"/>
</dbReference>
<evidence type="ECO:0000259" key="5">
    <source>
        <dbReference type="Pfam" id="PF13336"/>
    </source>
</evidence>
<feature type="domain" description="Acetyl-CoA hydrolase/transferase C-terminal" evidence="5">
    <location>
        <begin position="320"/>
        <end position="459"/>
    </location>
</feature>
<dbReference type="AlphaFoldDB" id="A0A5P8E869"/>
<keyword evidence="6" id="KW-0808">Transferase</keyword>
<evidence type="ECO:0000313" key="7">
    <source>
        <dbReference type="Proteomes" id="UP000249375"/>
    </source>
</evidence>
<dbReference type="InterPro" id="IPR037171">
    <property type="entry name" value="NagB/RpiA_transferase-like"/>
</dbReference>
<dbReference type="Pfam" id="PF13336">
    <property type="entry name" value="AcetylCoA_hyd_C"/>
    <property type="match status" value="1"/>
</dbReference>
<evidence type="ECO:0000259" key="4">
    <source>
        <dbReference type="Pfam" id="PF02550"/>
    </source>
</evidence>
<dbReference type="InterPro" id="IPR046433">
    <property type="entry name" value="ActCoA_hydro"/>
</dbReference>
<dbReference type="GO" id="GO:0003986">
    <property type="term" value="F:acetyl-CoA hydrolase activity"/>
    <property type="evidence" value="ECO:0007669"/>
    <property type="project" value="TreeGrafter"/>
</dbReference>
<dbReference type="OrthoDB" id="9801795at2"/>
<dbReference type="InterPro" id="IPR026888">
    <property type="entry name" value="AcetylCoA_hyd_C"/>
</dbReference>
<name>A0A5P8E869_9BACT</name>
<evidence type="ECO:0000256" key="3">
    <source>
        <dbReference type="PIRSR" id="PIRSR617821-2"/>
    </source>
</evidence>